<dbReference type="PANTHER" id="PTHR43806:SF11">
    <property type="entry name" value="CEREVISIN-RELATED"/>
    <property type="match status" value="1"/>
</dbReference>
<proteinExistence type="inferred from homology"/>
<dbReference type="InterPro" id="IPR015500">
    <property type="entry name" value="Peptidase_S8_subtilisin-rel"/>
</dbReference>
<sequence>MNIKKLITGLLTSATLLTGFQMQAQDLPPIPKAEPAAPKNWHALDLATDGYFGISLSKAYGFLKGKRSKQVTVATIDSGVDTLQKDLKDILWTNTKEIPGNGKDDDHNGYIDDVHGWNFLGGAGAKCDFNETTEEVREYARLKDKWMLARPSSPNDKAYKYWLRVQAVHDSTVFKSRTEYDQLSPVMNILVGTSVFVKRELHMGPNDVFTLKDLDRITTTNDTVKECKNVWASFFTQEGPDSDNAKVIKDLNEYLTKLNNDLNPDLEARKNIVGDNPDVYADKPGYGNNLLKWQDAMHGTMVAGFIAAKRNNGYGIDGVADNVRIMAIKAVPNGDEYDKDIAHAIRYAVDNGAQIINMSFGKKISPHKQWVDDAMRYAAQHDVLMVQAAGNDNANLDKEPSFPNTTADDGRPIGISLIDVGASTARKGENLAADFSNYGKNTVDVFAPGAKVTSVTNDGDIETEDGTSFASPITAGIAALILEYYPSLSARQIKAAILQSAKPLTGLMVNLPGDKDKKVDFTTLSRTGGIVNAYDALVAASKMKGERKVSSLKNADSARK</sequence>
<dbReference type="PROSITE" id="PS51892">
    <property type="entry name" value="SUBTILASE"/>
    <property type="match status" value="1"/>
</dbReference>
<dbReference type="PANTHER" id="PTHR43806">
    <property type="entry name" value="PEPTIDASE S8"/>
    <property type="match status" value="1"/>
</dbReference>
<feature type="active site" description="Charge relay system" evidence="5">
    <location>
        <position position="468"/>
    </location>
</feature>
<keyword evidence="6" id="KW-0732">Signal</keyword>
<evidence type="ECO:0000313" key="8">
    <source>
        <dbReference type="EMBL" id="PTQ99573.1"/>
    </source>
</evidence>
<evidence type="ECO:0000259" key="7">
    <source>
        <dbReference type="Pfam" id="PF00082"/>
    </source>
</evidence>
<feature type="chain" id="PRO_5015475300" evidence="6">
    <location>
        <begin position="25"/>
        <end position="560"/>
    </location>
</feature>
<dbReference type="Gene3D" id="3.40.50.200">
    <property type="entry name" value="Peptidase S8/S53 domain"/>
    <property type="match status" value="2"/>
</dbReference>
<dbReference type="Proteomes" id="UP000244168">
    <property type="component" value="Unassembled WGS sequence"/>
</dbReference>
<keyword evidence="4 5" id="KW-0720">Serine protease</keyword>
<feature type="signal peptide" evidence="6">
    <location>
        <begin position="1"/>
        <end position="24"/>
    </location>
</feature>
<dbReference type="SUPFAM" id="SSF52743">
    <property type="entry name" value="Subtilisin-like"/>
    <property type="match status" value="2"/>
</dbReference>
<evidence type="ECO:0000256" key="1">
    <source>
        <dbReference type="ARBA" id="ARBA00011073"/>
    </source>
</evidence>
<name>A0A2T5JCT7_9SPHI</name>
<evidence type="ECO:0000256" key="6">
    <source>
        <dbReference type="SAM" id="SignalP"/>
    </source>
</evidence>
<evidence type="ECO:0000256" key="2">
    <source>
        <dbReference type="ARBA" id="ARBA00022670"/>
    </source>
</evidence>
<dbReference type="InterPro" id="IPR036852">
    <property type="entry name" value="Peptidase_S8/S53_dom_sf"/>
</dbReference>
<dbReference type="PROSITE" id="PS00137">
    <property type="entry name" value="SUBTILASE_HIS"/>
    <property type="match status" value="1"/>
</dbReference>
<accession>A0A2T5JCT7</accession>
<evidence type="ECO:0000256" key="5">
    <source>
        <dbReference type="PROSITE-ProRule" id="PRU01240"/>
    </source>
</evidence>
<feature type="active site" description="Charge relay system" evidence="5">
    <location>
        <position position="77"/>
    </location>
</feature>
<dbReference type="EMBL" id="QAOQ01000002">
    <property type="protein sequence ID" value="PTQ99573.1"/>
    <property type="molecule type" value="Genomic_DNA"/>
</dbReference>
<evidence type="ECO:0000256" key="3">
    <source>
        <dbReference type="ARBA" id="ARBA00022801"/>
    </source>
</evidence>
<reference evidence="8 9" key="1">
    <citation type="submission" date="2018-04" db="EMBL/GenBank/DDBJ databases">
        <title>Genomic Encyclopedia of Archaeal and Bacterial Type Strains, Phase II (KMG-II): from individual species to whole genera.</title>
        <authorList>
            <person name="Goeker M."/>
        </authorList>
    </citation>
    <scope>NUCLEOTIDE SEQUENCE [LARGE SCALE GENOMIC DNA]</scope>
    <source>
        <strain evidence="8 9">DSM 26809</strain>
    </source>
</reference>
<evidence type="ECO:0000313" key="9">
    <source>
        <dbReference type="Proteomes" id="UP000244168"/>
    </source>
</evidence>
<dbReference type="AlphaFoldDB" id="A0A2T5JCT7"/>
<evidence type="ECO:0000256" key="4">
    <source>
        <dbReference type="ARBA" id="ARBA00022825"/>
    </source>
</evidence>
<dbReference type="GO" id="GO:0004252">
    <property type="term" value="F:serine-type endopeptidase activity"/>
    <property type="evidence" value="ECO:0007669"/>
    <property type="project" value="UniProtKB-UniRule"/>
</dbReference>
<keyword evidence="2 5" id="KW-0645">Protease</keyword>
<comment type="similarity">
    <text evidence="1 5">Belongs to the peptidase S8 family.</text>
</comment>
<dbReference type="InterPro" id="IPR050131">
    <property type="entry name" value="Peptidase_S8_subtilisin-like"/>
</dbReference>
<dbReference type="OrthoDB" id="9798386at2"/>
<dbReference type="PRINTS" id="PR00723">
    <property type="entry name" value="SUBTILISIN"/>
</dbReference>
<dbReference type="RefSeq" id="WP_107827496.1">
    <property type="nucleotide sequence ID" value="NZ_CP160205.1"/>
</dbReference>
<comment type="caution">
    <text evidence="8">The sequence shown here is derived from an EMBL/GenBank/DDBJ whole genome shotgun (WGS) entry which is preliminary data.</text>
</comment>
<organism evidence="8 9">
    <name type="scientific">Mucilaginibacter yixingensis</name>
    <dbReference type="NCBI Taxonomy" id="1295612"/>
    <lineage>
        <taxon>Bacteria</taxon>
        <taxon>Pseudomonadati</taxon>
        <taxon>Bacteroidota</taxon>
        <taxon>Sphingobacteriia</taxon>
        <taxon>Sphingobacteriales</taxon>
        <taxon>Sphingobacteriaceae</taxon>
        <taxon>Mucilaginibacter</taxon>
    </lineage>
</organism>
<dbReference type="Pfam" id="PF00082">
    <property type="entry name" value="Peptidase_S8"/>
    <property type="match status" value="1"/>
</dbReference>
<feature type="domain" description="Peptidase S8/S53" evidence="7">
    <location>
        <begin position="69"/>
        <end position="507"/>
    </location>
</feature>
<dbReference type="PROSITE" id="PS00138">
    <property type="entry name" value="SUBTILASE_SER"/>
    <property type="match status" value="1"/>
</dbReference>
<keyword evidence="3 5" id="KW-0378">Hydrolase</keyword>
<dbReference type="InterPro" id="IPR023828">
    <property type="entry name" value="Peptidase_S8_Ser-AS"/>
</dbReference>
<dbReference type="InterPro" id="IPR022398">
    <property type="entry name" value="Peptidase_S8_His-AS"/>
</dbReference>
<protein>
    <submittedName>
        <fullName evidence="8">Subtilase family protein</fullName>
    </submittedName>
</protein>
<dbReference type="InterPro" id="IPR000209">
    <property type="entry name" value="Peptidase_S8/S53_dom"/>
</dbReference>
<gene>
    <name evidence="8" type="ORF">C8P68_102398</name>
</gene>
<keyword evidence="9" id="KW-1185">Reference proteome</keyword>
<feature type="active site" description="Charge relay system" evidence="5">
    <location>
        <position position="298"/>
    </location>
</feature>
<dbReference type="GO" id="GO:0006508">
    <property type="term" value="P:proteolysis"/>
    <property type="evidence" value="ECO:0007669"/>
    <property type="project" value="UniProtKB-KW"/>
</dbReference>